<feature type="transmembrane region" description="Helical" evidence="8">
    <location>
        <begin position="436"/>
        <end position="453"/>
    </location>
</feature>
<evidence type="ECO:0000256" key="5">
    <source>
        <dbReference type="ARBA" id="ARBA00022692"/>
    </source>
</evidence>
<dbReference type="EMBL" id="LTAY01000032">
    <property type="protein sequence ID" value="OPX48412.1"/>
    <property type="molecule type" value="Genomic_DNA"/>
</dbReference>
<dbReference type="AlphaFoldDB" id="A0A1V4SW47"/>
<name>A0A1V4SW47_9CLOT</name>
<keyword evidence="6 8" id="KW-1133">Transmembrane helix</keyword>
<evidence type="ECO:0000256" key="1">
    <source>
        <dbReference type="ARBA" id="ARBA00004651"/>
    </source>
</evidence>
<evidence type="ECO:0000313" key="11">
    <source>
        <dbReference type="Proteomes" id="UP000191448"/>
    </source>
</evidence>
<dbReference type="PANTHER" id="PTHR33908:SF11">
    <property type="entry name" value="MEMBRANE PROTEIN"/>
    <property type="match status" value="1"/>
</dbReference>
<feature type="transmembrane region" description="Helical" evidence="8">
    <location>
        <begin position="405"/>
        <end position="424"/>
    </location>
</feature>
<dbReference type="GO" id="GO:0009103">
    <property type="term" value="P:lipopolysaccharide biosynthetic process"/>
    <property type="evidence" value="ECO:0007669"/>
    <property type="project" value="UniProtKB-ARBA"/>
</dbReference>
<dbReference type="GO" id="GO:0016763">
    <property type="term" value="F:pentosyltransferase activity"/>
    <property type="evidence" value="ECO:0007669"/>
    <property type="project" value="TreeGrafter"/>
</dbReference>
<feature type="domain" description="Glycosyltransferase RgtA/B/C/D-like" evidence="9">
    <location>
        <begin position="138"/>
        <end position="283"/>
    </location>
</feature>
<evidence type="ECO:0000256" key="2">
    <source>
        <dbReference type="ARBA" id="ARBA00022475"/>
    </source>
</evidence>
<evidence type="ECO:0000256" key="6">
    <source>
        <dbReference type="ARBA" id="ARBA00022989"/>
    </source>
</evidence>
<dbReference type="Proteomes" id="UP000191448">
    <property type="component" value="Unassembled WGS sequence"/>
</dbReference>
<evidence type="ECO:0000313" key="10">
    <source>
        <dbReference type="EMBL" id="OPX48412.1"/>
    </source>
</evidence>
<dbReference type="Pfam" id="PF13231">
    <property type="entry name" value="PMT_2"/>
    <property type="match status" value="1"/>
</dbReference>
<evidence type="ECO:0000259" key="9">
    <source>
        <dbReference type="Pfam" id="PF13231"/>
    </source>
</evidence>
<feature type="transmembrane region" description="Helical" evidence="8">
    <location>
        <begin position="459"/>
        <end position="478"/>
    </location>
</feature>
<feature type="transmembrane region" description="Helical" evidence="8">
    <location>
        <begin position="185"/>
        <end position="203"/>
    </location>
</feature>
<keyword evidence="4 10" id="KW-0808">Transferase</keyword>
<evidence type="ECO:0000256" key="8">
    <source>
        <dbReference type="SAM" id="Phobius"/>
    </source>
</evidence>
<comment type="caution">
    <text evidence="10">The sequence shown here is derived from an EMBL/GenBank/DDBJ whole genome shotgun (WGS) entry which is preliminary data.</text>
</comment>
<reference evidence="10 11" key="1">
    <citation type="submission" date="2016-02" db="EMBL/GenBank/DDBJ databases">
        <title>Genome sequence of Clostridium thermobutyricum DSM 4928.</title>
        <authorList>
            <person name="Poehlein A."/>
            <person name="Daniel R."/>
        </authorList>
    </citation>
    <scope>NUCLEOTIDE SEQUENCE [LARGE SCALE GENOMIC DNA]</scope>
    <source>
        <strain evidence="10 11">DSM 4928</strain>
    </source>
</reference>
<comment type="subcellular location">
    <subcellularLocation>
        <location evidence="1">Cell membrane</location>
        <topology evidence="1">Multi-pass membrane protein</topology>
    </subcellularLocation>
</comment>
<gene>
    <name evidence="10" type="ORF">CLTHE_12350</name>
</gene>
<evidence type="ECO:0000256" key="7">
    <source>
        <dbReference type="ARBA" id="ARBA00023136"/>
    </source>
</evidence>
<feature type="transmembrane region" description="Helical" evidence="8">
    <location>
        <begin position="49"/>
        <end position="65"/>
    </location>
</feature>
<feature type="transmembrane region" description="Helical" evidence="8">
    <location>
        <begin position="151"/>
        <end position="173"/>
    </location>
</feature>
<feature type="transmembrane region" description="Helical" evidence="8">
    <location>
        <begin position="277"/>
        <end position="297"/>
    </location>
</feature>
<accession>A0A1V4SW47</accession>
<protein>
    <submittedName>
        <fullName evidence="10">Dolichyl-phosphate-mannose-protein mannosyltransferase</fullName>
    </submittedName>
</protein>
<dbReference type="OrthoDB" id="2787520at2"/>
<keyword evidence="3 10" id="KW-0328">Glycosyltransferase</keyword>
<dbReference type="InterPro" id="IPR038731">
    <property type="entry name" value="RgtA/B/C-like"/>
</dbReference>
<feature type="transmembrane region" description="Helical" evidence="8">
    <location>
        <begin position="230"/>
        <end position="246"/>
    </location>
</feature>
<dbReference type="PANTHER" id="PTHR33908">
    <property type="entry name" value="MANNOSYLTRANSFERASE YKCB-RELATED"/>
    <property type="match status" value="1"/>
</dbReference>
<feature type="transmembrane region" description="Helical" evidence="8">
    <location>
        <begin position="74"/>
        <end position="93"/>
    </location>
</feature>
<sequence>MLNKEKWNKISFGFINFVNVALMILLGVVVFTTYESLKLAKNKFGEIDIYFLLVTILIVFIYLFLKKKNVKSKNIVIILILIGFIIRVTWVLSIDSIPVSDYNGIYRTTYEILKGNYSEMYGTGYFARFPHLTIPVLFATLMRSLFPINTFIAVKIVNCIFSAFGILAMYLLCKEIFKKNIYGEIGALTMALYPPVILYTAVYCNENQAIPFYILSLYLFLKFIHSEKKYLGIFLAGVSLSIGNLFRMVATIIMIAFILYIIICCNDIILERVKKGAIVILGFAIPLIAISVGLKSIGFTEQHLWAGSEPKITNILKGTNIEGGGGWTHEDAIIPETYNFDKEKIEEVCKEIMWDRITNTPLDELIEFYYKKYTGIWSNGEFSGAYWAEHSLDDNQMKIRISQNGIWYIRLFYLALIVLSYIGLFNRKALKEFKGINLLYFIFCGYGIMFLITERQDRYTFIVCWIFIVLAMSGVNLFEKKLGESKWRSLD</sequence>
<evidence type="ECO:0000256" key="3">
    <source>
        <dbReference type="ARBA" id="ARBA00022676"/>
    </source>
</evidence>
<keyword evidence="5 8" id="KW-0812">Transmembrane</keyword>
<organism evidence="10 11">
    <name type="scientific">Clostridium thermobutyricum DSM 4928</name>
    <dbReference type="NCBI Taxonomy" id="1121339"/>
    <lineage>
        <taxon>Bacteria</taxon>
        <taxon>Bacillati</taxon>
        <taxon>Bacillota</taxon>
        <taxon>Clostridia</taxon>
        <taxon>Eubacteriales</taxon>
        <taxon>Clostridiaceae</taxon>
        <taxon>Clostridium</taxon>
    </lineage>
</organism>
<keyword evidence="2" id="KW-1003">Cell membrane</keyword>
<dbReference type="GO" id="GO:0005886">
    <property type="term" value="C:plasma membrane"/>
    <property type="evidence" value="ECO:0007669"/>
    <property type="project" value="UniProtKB-SubCell"/>
</dbReference>
<dbReference type="RefSeq" id="WP_080022485.1">
    <property type="nucleotide sequence ID" value="NZ_LTAY01000032.1"/>
</dbReference>
<proteinExistence type="predicted"/>
<keyword evidence="7 8" id="KW-0472">Membrane</keyword>
<evidence type="ECO:0000256" key="4">
    <source>
        <dbReference type="ARBA" id="ARBA00022679"/>
    </source>
</evidence>
<feature type="transmembrane region" description="Helical" evidence="8">
    <location>
        <begin position="12"/>
        <end position="34"/>
    </location>
</feature>
<dbReference type="InterPro" id="IPR050297">
    <property type="entry name" value="LipidA_mod_glycosyltrf_83"/>
</dbReference>
<feature type="transmembrane region" description="Helical" evidence="8">
    <location>
        <begin position="209"/>
        <end position="225"/>
    </location>
</feature>